<dbReference type="AlphaFoldDB" id="A0AAV4VPX1"/>
<feature type="region of interest" description="Disordered" evidence="1">
    <location>
        <begin position="53"/>
        <end position="77"/>
    </location>
</feature>
<feature type="signal peptide" evidence="2">
    <location>
        <begin position="1"/>
        <end position="22"/>
    </location>
</feature>
<evidence type="ECO:0000256" key="2">
    <source>
        <dbReference type="SAM" id="SignalP"/>
    </source>
</evidence>
<feature type="compositionally biased region" description="Polar residues" evidence="1">
    <location>
        <begin position="145"/>
        <end position="154"/>
    </location>
</feature>
<feature type="compositionally biased region" description="Basic residues" evidence="1">
    <location>
        <begin position="134"/>
        <end position="144"/>
    </location>
</feature>
<protein>
    <submittedName>
        <fullName evidence="3">Uncharacterized protein</fullName>
    </submittedName>
</protein>
<dbReference type="Proteomes" id="UP001054945">
    <property type="component" value="Unassembled WGS sequence"/>
</dbReference>
<gene>
    <name evidence="3" type="ORF">CEXT_738351</name>
</gene>
<feature type="chain" id="PRO_5043842592" evidence="2">
    <location>
        <begin position="23"/>
        <end position="154"/>
    </location>
</feature>
<feature type="region of interest" description="Disordered" evidence="1">
    <location>
        <begin position="129"/>
        <end position="154"/>
    </location>
</feature>
<evidence type="ECO:0000256" key="1">
    <source>
        <dbReference type="SAM" id="MobiDB-lite"/>
    </source>
</evidence>
<proteinExistence type="predicted"/>
<reference evidence="3 4" key="1">
    <citation type="submission" date="2021-06" db="EMBL/GenBank/DDBJ databases">
        <title>Caerostris extrusa draft genome.</title>
        <authorList>
            <person name="Kono N."/>
            <person name="Arakawa K."/>
        </authorList>
    </citation>
    <scope>NUCLEOTIDE SEQUENCE [LARGE SCALE GENOMIC DNA]</scope>
</reference>
<name>A0AAV4VPX1_CAEEX</name>
<feature type="compositionally biased region" description="Basic and acidic residues" evidence="1">
    <location>
        <begin position="67"/>
        <end position="77"/>
    </location>
</feature>
<organism evidence="3 4">
    <name type="scientific">Caerostris extrusa</name>
    <name type="common">Bark spider</name>
    <name type="synonym">Caerostris bankana</name>
    <dbReference type="NCBI Taxonomy" id="172846"/>
    <lineage>
        <taxon>Eukaryota</taxon>
        <taxon>Metazoa</taxon>
        <taxon>Ecdysozoa</taxon>
        <taxon>Arthropoda</taxon>
        <taxon>Chelicerata</taxon>
        <taxon>Arachnida</taxon>
        <taxon>Araneae</taxon>
        <taxon>Araneomorphae</taxon>
        <taxon>Entelegynae</taxon>
        <taxon>Araneoidea</taxon>
        <taxon>Araneidae</taxon>
        <taxon>Caerostris</taxon>
    </lineage>
</organism>
<accession>A0AAV4VPX1</accession>
<evidence type="ECO:0000313" key="4">
    <source>
        <dbReference type="Proteomes" id="UP001054945"/>
    </source>
</evidence>
<comment type="caution">
    <text evidence="3">The sequence shown here is derived from an EMBL/GenBank/DDBJ whole genome shotgun (WGS) entry which is preliminary data.</text>
</comment>
<keyword evidence="4" id="KW-1185">Reference proteome</keyword>
<dbReference type="EMBL" id="BPLR01014915">
    <property type="protein sequence ID" value="GIY72236.1"/>
    <property type="molecule type" value="Genomic_DNA"/>
</dbReference>
<evidence type="ECO:0000313" key="3">
    <source>
        <dbReference type="EMBL" id="GIY72236.1"/>
    </source>
</evidence>
<sequence length="154" mass="17701">MDNFITLDSLIAWLMLPLLLYTMEKLFPETKEFMPQAFRSDKGKIRAPCPERTRINPDFPSAQGTTKENKIRSRTRGEFSAAARARGLLRHKKRKKKEKRNAQLIRKARFLQLAKGLLVPLHRALSASLEAGEKKKKKEKKKKNVNNSSSHGMD</sequence>
<keyword evidence="2" id="KW-0732">Signal</keyword>